<name>H4GIG3_9LACO</name>
<dbReference type="Pfam" id="PF00436">
    <property type="entry name" value="SSB"/>
    <property type="match status" value="1"/>
</dbReference>
<dbReference type="GO" id="GO:0009295">
    <property type="term" value="C:nucleoid"/>
    <property type="evidence" value="ECO:0007669"/>
    <property type="project" value="TreeGrafter"/>
</dbReference>
<feature type="region of interest" description="Disordered" evidence="4">
    <location>
        <begin position="136"/>
        <end position="225"/>
    </location>
</feature>
<protein>
    <recommendedName>
        <fullName evidence="2 3">Single-stranded DNA-binding protein</fullName>
        <shortName evidence="2">SSB</shortName>
    </recommendedName>
</protein>
<proteinExistence type="inferred from homology"/>
<dbReference type="EMBL" id="AICN01000017">
    <property type="protein sequence ID" value="EHS87284.1"/>
    <property type="molecule type" value="Genomic_DNA"/>
</dbReference>
<keyword evidence="1 2" id="KW-0238">DNA-binding</keyword>
<reference evidence="5 6" key="1">
    <citation type="journal article" date="2013" name="Genome Announc.">
        <title>Genome Sequence of Lactobacillus gastricus PS3, a Strain Isolated from Human Milk.</title>
        <authorList>
            <person name="Martin V."/>
            <person name="Cardenas N."/>
            <person name="Jimenez E."/>
            <person name="Maldonado A."/>
            <person name="Rodriguez J.M."/>
            <person name="Fernandez L."/>
        </authorList>
    </citation>
    <scope>NUCLEOTIDE SEQUENCE [LARGE SCALE GENOMIC DNA]</scope>
    <source>
        <strain evidence="5 6">PS3</strain>
    </source>
</reference>
<dbReference type="Proteomes" id="UP000004567">
    <property type="component" value="Unassembled WGS sequence"/>
</dbReference>
<evidence type="ECO:0000256" key="2">
    <source>
        <dbReference type="HAMAP-Rule" id="MF_00984"/>
    </source>
</evidence>
<dbReference type="SUPFAM" id="SSF50249">
    <property type="entry name" value="Nucleic acid-binding proteins"/>
    <property type="match status" value="1"/>
</dbReference>
<dbReference type="PROSITE" id="PS50935">
    <property type="entry name" value="SSB"/>
    <property type="match status" value="1"/>
</dbReference>
<evidence type="ECO:0000256" key="4">
    <source>
        <dbReference type="SAM" id="MobiDB-lite"/>
    </source>
</evidence>
<feature type="compositionally biased region" description="Polar residues" evidence="4">
    <location>
        <begin position="172"/>
        <end position="192"/>
    </location>
</feature>
<evidence type="ECO:0000313" key="5">
    <source>
        <dbReference type="EMBL" id="EHS87284.1"/>
    </source>
</evidence>
<dbReference type="InterPro" id="IPR000424">
    <property type="entry name" value="Primosome_PriB/ssb"/>
</dbReference>
<dbReference type="NCBIfam" id="TIGR00621">
    <property type="entry name" value="ssb"/>
    <property type="match status" value="1"/>
</dbReference>
<gene>
    <name evidence="5" type="ORF">PS3_5348</name>
</gene>
<dbReference type="InterPro" id="IPR011344">
    <property type="entry name" value="ssDNA-bd"/>
</dbReference>
<dbReference type="STRING" id="1144300.PS3_5348"/>
<dbReference type="PANTHER" id="PTHR10302:SF27">
    <property type="entry name" value="SINGLE-STRANDED DNA-BINDING PROTEIN"/>
    <property type="match status" value="1"/>
</dbReference>
<dbReference type="Gene3D" id="2.40.50.140">
    <property type="entry name" value="Nucleic acid-binding proteins"/>
    <property type="match status" value="1"/>
</dbReference>
<evidence type="ECO:0000313" key="6">
    <source>
        <dbReference type="Proteomes" id="UP000004567"/>
    </source>
</evidence>
<dbReference type="AlphaFoldDB" id="H4GIG3"/>
<comment type="caution">
    <text evidence="2">Lacks conserved residue(s) required for the propagation of feature annotation.</text>
</comment>
<organism evidence="5 6">
    <name type="scientific">Limosilactobacillus gastricus PS3</name>
    <dbReference type="NCBI Taxonomy" id="1144300"/>
    <lineage>
        <taxon>Bacteria</taxon>
        <taxon>Bacillati</taxon>
        <taxon>Bacillota</taxon>
        <taxon>Bacilli</taxon>
        <taxon>Lactobacillales</taxon>
        <taxon>Lactobacillaceae</taxon>
        <taxon>Limosilactobacillus</taxon>
    </lineage>
</organism>
<dbReference type="PANTHER" id="PTHR10302">
    <property type="entry name" value="SINGLE-STRANDED DNA-BINDING PROTEIN"/>
    <property type="match status" value="1"/>
</dbReference>
<evidence type="ECO:0000256" key="3">
    <source>
        <dbReference type="RuleBase" id="RU000524"/>
    </source>
</evidence>
<feature type="compositionally biased region" description="Low complexity" evidence="4">
    <location>
        <begin position="136"/>
        <end position="151"/>
    </location>
</feature>
<dbReference type="GO" id="GO:0003697">
    <property type="term" value="F:single-stranded DNA binding"/>
    <property type="evidence" value="ECO:0007669"/>
    <property type="project" value="UniProtKB-UniRule"/>
</dbReference>
<dbReference type="GO" id="GO:0006260">
    <property type="term" value="P:DNA replication"/>
    <property type="evidence" value="ECO:0007669"/>
    <property type="project" value="InterPro"/>
</dbReference>
<dbReference type="OrthoDB" id="9809878at2"/>
<accession>H4GIG3</accession>
<sequence>MLNRAVLTGRLTRDPELRYTNSGTAVARFSIAVDRQFRNQQTGEREADFINCVIWRKSAENFVNFTHKGALVGIDGRITTSNYQNQQGQRIYRTEVTVENFALLEPRSARDNQAGNNQYNNGGYYNNGANNGFNANQGQAAFGGPANNFGATPQDNGNANDNPFGGQGLFGENTTPIDTDSLPFANSSNEGSASDAIDINDQTALKNDQANDKDDDQNSLSDVPF</sequence>
<dbReference type="RefSeq" id="WP_007121847.1">
    <property type="nucleotide sequence ID" value="NZ_AICN01000017.1"/>
</dbReference>
<comment type="caution">
    <text evidence="5">The sequence shown here is derived from an EMBL/GenBank/DDBJ whole genome shotgun (WGS) entry which is preliminary data.</text>
</comment>
<evidence type="ECO:0000256" key="1">
    <source>
        <dbReference type="ARBA" id="ARBA00023125"/>
    </source>
</evidence>
<dbReference type="CDD" id="cd04496">
    <property type="entry name" value="SSB_OBF"/>
    <property type="match status" value="1"/>
</dbReference>
<dbReference type="HAMAP" id="MF_00984">
    <property type="entry name" value="SSB"/>
    <property type="match status" value="1"/>
</dbReference>
<comment type="subunit">
    <text evidence="2">Homotetramer.</text>
</comment>
<dbReference type="PATRIC" id="fig|1144300.3.peg.361"/>
<dbReference type="InterPro" id="IPR012340">
    <property type="entry name" value="NA-bd_OB-fold"/>
</dbReference>